<dbReference type="STRING" id="569.A6V27_02995"/>
<evidence type="ECO:0000313" key="2">
    <source>
        <dbReference type="Proteomes" id="UP000094844"/>
    </source>
</evidence>
<reference evidence="1 2" key="1">
    <citation type="submission" date="2016-09" db="EMBL/GenBank/DDBJ databases">
        <authorList>
            <person name="Capua I."/>
            <person name="De Benedictis P."/>
            <person name="Joannis T."/>
            <person name="Lombin L.H."/>
            <person name="Cattoli G."/>
        </authorList>
    </citation>
    <scope>NUCLEOTIDE SEQUENCE [LARGE SCALE GENOMIC DNA]</scope>
    <source>
        <strain evidence="1 2">GB001</strain>
    </source>
</reference>
<evidence type="ECO:0000313" key="1">
    <source>
        <dbReference type="EMBL" id="SCM51311.1"/>
    </source>
</evidence>
<gene>
    <name evidence="1" type="ORF">BN1044_00769</name>
</gene>
<dbReference type="InterPro" id="IPR021242">
    <property type="entry name" value="DUF2799"/>
</dbReference>
<dbReference type="EMBL" id="FMIQ01000008">
    <property type="protein sequence ID" value="SCM51311.1"/>
    <property type="molecule type" value="Genomic_DNA"/>
</dbReference>
<dbReference type="AlphaFoldDB" id="A0A1C6YWV0"/>
<proteinExistence type="predicted"/>
<organism evidence="1 2">
    <name type="scientific">Hafnia alvei</name>
    <dbReference type="NCBI Taxonomy" id="569"/>
    <lineage>
        <taxon>Bacteria</taxon>
        <taxon>Pseudomonadati</taxon>
        <taxon>Pseudomonadota</taxon>
        <taxon>Gammaproteobacteria</taxon>
        <taxon>Enterobacterales</taxon>
        <taxon>Hafniaceae</taxon>
        <taxon>Hafnia</taxon>
    </lineage>
</organism>
<dbReference type="Proteomes" id="UP000094844">
    <property type="component" value="Unassembled WGS sequence"/>
</dbReference>
<name>A0A1C6YWV0_HAFAL</name>
<evidence type="ECO:0008006" key="3">
    <source>
        <dbReference type="Google" id="ProtNLM"/>
    </source>
</evidence>
<protein>
    <recommendedName>
        <fullName evidence="3">DUF2799 domain-containing protein</fullName>
    </recommendedName>
</protein>
<dbReference type="PROSITE" id="PS51257">
    <property type="entry name" value="PROKAR_LIPOPROTEIN"/>
    <property type="match status" value="1"/>
</dbReference>
<accession>A0A1C6YWV0</accession>
<sequence length="135" mass="15065">MHFTVKVVDFIFSNKGGVMIKNHIFILCLALAACTQYPGGVDKGSMWFNAGFEDASMGKVVRDNDTLIEWYGNPDVDRAAYLDGYNHGTHQLCQSFAIEQWGSQGKPFPASCDSAVNIAELRFKWQQGINKTLPR</sequence>
<dbReference type="Pfam" id="PF10973">
    <property type="entry name" value="DUF2799"/>
    <property type="match status" value="1"/>
</dbReference>